<protein>
    <submittedName>
        <fullName evidence="2">Uncharacterized protein</fullName>
    </submittedName>
</protein>
<proteinExistence type="predicted"/>
<comment type="caution">
    <text evidence="2">The sequence shown here is derived from an EMBL/GenBank/DDBJ whole genome shotgun (WGS) entry which is preliminary data.</text>
</comment>
<reference evidence="2" key="1">
    <citation type="submission" date="2017-07" db="EMBL/GenBank/DDBJ databases">
        <title>Taro Niue Genome Assembly and Annotation.</title>
        <authorList>
            <person name="Atibalentja N."/>
            <person name="Keating K."/>
            <person name="Fields C.J."/>
        </authorList>
    </citation>
    <scope>NUCLEOTIDE SEQUENCE</scope>
    <source>
        <strain evidence="2">Niue_2</strain>
        <tissue evidence="2">Leaf</tissue>
    </source>
</reference>
<dbReference type="PANTHER" id="PTHR46033">
    <property type="entry name" value="PROTEIN MAIN-LIKE 2"/>
    <property type="match status" value="1"/>
</dbReference>
<dbReference type="InterPro" id="IPR044824">
    <property type="entry name" value="MAIN-like"/>
</dbReference>
<dbReference type="PANTHER" id="PTHR46033:SF1">
    <property type="entry name" value="PROTEIN MAIN-LIKE 2"/>
    <property type="match status" value="1"/>
</dbReference>
<organism evidence="2 3">
    <name type="scientific">Colocasia esculenta</name>
    <name type="common">Wild taro</name>
    <name type="synonym">Arum esculentum</name>
    <dbReference type="NCBI Taxonomy" id="4460"/>
    <lineage>
        <taxon>Eukaryota</taxon>
        <taxon>Viridiplantae</taxon>
        <taxon>Streptophyta</taxon>
        <taxon>Embryophyta</taxon>
        <taxon>Tracheophyta</taxon>
        <taxon>Spermatophyta</taxon>
        <taxon>Magnoliopsida</taxon>
        <taxon>Liliopsida</taxon>
        <taxon>Araceae</taxon>
        <taxon>Aroideae</taxon>
        <taxon>Colocasieae</taxon>
        <taxon>Colocasia</taxon>
    </lineage>
</organism>
<accession>A0A843WIC9</accession>
<dbReference type="AlphaFoldDB" id="A0A843WIC9"/>
<feature type="chain" id="PRO_5032808922" evidence="1">
    <location>
        <begin position="23"/>
        <end position="241"/>
    </location>
</feature>
<sequence length="241" mass="27366">LDQHCCSHELFLFFSFFFPLAALCCSPSGCRLPFSLYVAATPFSGDFYHVSRKIHVFEFQSKCVDTTGIVFKLGFWDSDLVSTPQGTVSTPQILEDLERVGLYAWGAAFQAHTFADLSSSIGRETTVGGFAPYLQVWSYYYIPLGRAIEVRPDVLPLARRWLPMVTAVSLSLQLDTLRRNIQDFPALLVWSEEVEMRGIGRRTWGKAKKVDWHLRFPGQYANWWRGGILVESDAADNFAYL</sequence>
<feature type="non-terminal residue" evidence="2">
    <location>
        <position position="1"/>
    </location>
</feature>
<keyword evidence="1" id="KW-0732">Signal</keyword>
<dbReference type="GO" id="GO:0010073">
    <property type="term" value="P:meristem maintenance"/>
    <property type="evidence" value="ECO:0007669"/>
    <property type="project" value="InterPro"/>
</dbReference>
<name>A0A843WIC9_COLES</name>
<feature type="signal peptide" evidence="1">
    <location>
        <begin position="1"/>
        <end position="22"/>
    </location>
</feature>
<evidence type="ECO:0000313" key="3">
    <source>
        <dbReference type="Proteomes" id="UP000652761"/>
    </source>
</evidence>
<dbReference type="EMBL" id="NMUH01004586">
    <property type="protein sequence ID" value="MQM10132.1"/>
    <property type="molecule type" value="Genomic_DNA"/>
</dbReference>
<dbReference type="Proteomes" id="UP000652761">
    <property type="component" value="Unassembled WGS sequence"/>
</dbReference>
<evidence type="ECO:0000313" key="2">
    <source>
        <dbReference type="EMBL" id="MQM10132.1"/>
    </source>
</evidence>
<evidence type="ECO:0000256" key="1">
    <source>
        <dbReference type="SAM" id="SignalP"/>
    </source>
</evidence>
<keyword evidence="3" id="KW-1185">Reference proteome</keyword>
<gene>
    <name evidence="2" type="ORF">Taro_043020</name>
</gene>